<dbReference type="PANTHER" id="PTHR43553:SF27">
    <property type="entry name" value="ENERGY-COUPLING FACTOR TRANSPORTER ATP-BINDING PROTEIN ECFA2"/>
    <property type="match status" value="1"/>
</dbReference>
<dbReference type="InterPro" id="IPR027417">
    <property type="entry name" value="P-loop_NTPase"/>
</dbReference>
<protein>
    <recommendedName>
        <fullName evidence="10">AAA+ ATPase domain-containing protein</fullName>
    </recommendedName>
</protein>
<evidence type="ECO:0000256" key="1">
    <source>
        <dbReference type="ARBA" id="ARBA00004202"/>
    </source>
</evidence>
<proteinExistence type="predicted"/>
<organism evidence="8 9">
    <name type="scientific">Nibrella saemangeumensis</name>
    <dbReference type="NCBI Taxonomy" id="1084526"/>
    <lineage>
        <taxon>Bacteria</taxon>
        <taxon>Pseudomonadati</taxon>
        <taxon>Bacteroidota</taxon>
        <taxon>Cytophagia</taxon>
        <taxon>Cytophagales</taxon>
        <taxon>Spirosomataceae</taxon>
        <taxon>Nibrella</taxon>
    </lineage>
</organism>
<evidence type="ECO:0000256" key="7">
    <source>
        <dbReference type="ARBA" id="ARBA00023136"/>
    </source>
</evidence>
<keyword evidence="7" id="KW-0472">Membrane</keyword>
<keyword evidence="5" id="KW-0067">ATP-binding</keyword>
<keyword evidence="9" id="KW-1185">Reference proteome</keyword>
<dbReference type="InterPro" id="IPR050095">
    <property type="entry name" value="ECF_ABC_transporter_ATP-bd"/>
</dbReference>
<comment type="caution">
    <text evidence="8">The sequence shown here is derived from an EMBL/GenBank/DDBJ whole genome shotgun (WGS) entry which is preliminary data.</text>
</comment>
<keyword evidence="3" id="KW-1003">Cell membrane</keyword>
<accession>A0ABP8NEW2</accession>
<sequence>MSTCRAFHIVRQSKPKKSFRVASVMGTFDLQEPGVSENFAGVLDFPQNWKIGLIVGASGTGKSTIARELFPDAYVTGFNYTSESLLDDMPAHCSVQEITSMLNSVGFSSPPGWLKPYHVLSNGEKMRVDLANALLSEQKLVVFDEFTSVVDRTVAQAGSFAVQKAIRKSDKQFIAVTCHYDVADYLRPDWIFDTNTMRFRVPEVTPEPGKHYSTWNCTTSPNWLKNAHYGEFLAAITIYPTPSVLGRKCT</sequence>
<evidence type="ECO:0000256" key="2">
    <source>
        <dbReference type="ARBA" id="ARBA00022448"/>
    </source>
</evidence>
<evidence type="ECO:0000313" key="8">
    <source>
        <dbReference type="EMBL" id="GAA4464268.1"/>
    </source>
</evidence>
<dbReference type="SUPFAM" id="SSF52540">
    <property type="entry name" value="P-loop containing nucleoside triphosphate hydrolases"/>
    <property type="match status" value="1"/>
</dbReference>
<keyword evidence="4" id="KW-0547">Nucleotide-binding</keyword>
<keyword evidence="6" id="KW-1278">Translocase</keyword>
<dbReference type="EMBL" id="BAABHD010000076">
    <property type="protein sequence ID" value="GAA4464268.1"/>
    <property type="molecule type" value="Genomic_DNA"/>
</dbReference>
<dbReference type="CDD" id="cd00267">
    <property type="entry name" value="ABC_ATPase"/>
    <property type="match status" value="1"/>
</dbReference>
<reference evidence="9" key="1">
    <citation type="journal article" date="2019" name="Int. J. Syst. Evol. Microbiol.">
        <title>The Global Catalogue of Microorganisms (GCM) 10K type strain sequencing project: providing services to taxonomists for standard genome sequencing and annotation.</title>
        <authorList>
            <consortium name="The Broad Institute Genomics Platform"/>
            <consortium name="The Broad Institute Genome Sequencing Center for Infectious Disease"/>
            <person name="Wu L."/>
            <person name="Ma J."/>
        </authorList>
    </citation>
    <scope>NUCLEOTIDE SEQUENCE [LARGE SCALE GENOMIC DNA]</scope>
    <source>
        <strain evidence="9">JCM 17927</strain>
    </source>
</reference>
<keyword evidence="2" id="KW-0813">Transport</keyword>
<evidence type="ECO:0000256" key="5">
    <source>
        <dbReference type="ARBA" id="ARBA00022840"/>
    </source>
</evidence>
<evidence type="ECO:0000313" key="9">
    <source>
        <dbReference type="Proteomes" id="UP001501175"/>
    </source>
</evidence>
<evidence type="ECO:0000256" key="3">
    <source>
        <dbReference type="ARBA" id="ARBA00022475"/>
    </source>
</evidence>
<comment type="subcellular location">
    <subcellularLocation>
        <location evidence="1">Cell membrane</location>
        <topology evidence="1">Peripheral membrane protein</topology>
    </subcellularLocation>
</comment>
<evidence type="ECO:0008006" key="10">
    <source>
        <dbReference type="Google" id="ProtNLM"/>
    </source>
</evidence>
<dbReference type="RefSeq" id="WP_345247001.1">
    <property type="nucleotide sequence ID" value="NZ_BAABHD010000076.1"/>
</dbReference>
<dbReference type="Proteomes" id="UP001501175">
    <property type="component" value="Unassembled WGS sequence"/>
</dbReference>
<gene>
    <name evidence="8" type="ORF">GCM10023189_43310</name>
</gene>
<evidence type="ECO:0000256" key="4">
    <source>
        <dbReference type="ARBA" id="ARBA00022741"/>
    </source>
</evidence>
<evidence type="ECO:0000256" key="6">
    <source>
        <dbReference type="ARBA" id="ARBA00022967"/>
    </source>
</evidence>
<name>A0ABP8NEW2_9BACT</name>
<dbReference type="PANTHER" id="PTHR43553">
    <property type="entry name" value="HEAVY METAL TRANSPORTER"/>
    <property type="match status" value="1"/>
</dbReference>
<dbReference type="Gene3D" id="3.40.50.300">
    <property type="entry name" value="P-loop containing nucleotide triphosphate hydrolases"/>
    <property type="match status" value="1"/>
</dbReference>